<dbReference type="GO" id="GO:0015068">
    <property type="term" value="F:glycine amidinotransferase activity"/>
    <property type="evidence" value="ECO:0007669"/>
    <property type="project" value="UniProtKB-UniRule"/>
</dbReference>
<feature type="non-terminal residue" evidence="5">
    <location>
        <position position="1"/>
    </location>
</feature>
<dbReference type="EMBL" id="CAIIXF020000007">
    <property type="protein sequence ID" value="CAH1789414.1"/>
    <property type="molecule type" value="Genomic_DNA"/>
</dbReference>
<accession>A0A8J1TRA3</accession>
<evidence type="ECO:0000313" key="5">
    <source>
        <dbReference type="EMBL" id="CAH1789414.1"/>
    </source>
</evidence>
<reference evidence="5" key="1">
    <citation type="submission" date="2022-03" db="EMBL/GenBank/DDBJ databases">
        <authorList>
            <person name="Martin C."/>
        </authorList>
    </citation>
    <scope>NUCLEOTIDE SEQUENCE</scope>
</reference>
<gene>
    <name evidence="5" type="ORF">OFUS_LOCUS14779</name>
</gene>
<proteinExistence type="inferred from homology"/>
<comment type="function">
    <text evidence="4">Catalyzes the biosynthesis of guanidinoacetate, the immediate precursor of creatine. Creatine plays a vital role in energy metabolism in muscle tissues. May play a role in embryonic and central nervous system development.</text>
</comment>
<keyword evidence="4" id="KW-0472">Membrane</keyword>
<organism evidence="5 6">
    <name type="scientific">Owenia fusiformis</name>
    <name type="common">Polychaete worm</name>
    <dbReference type="NCBI Taxonomy" id="6347"/>
    <lineage>
        <taxon>Eukaryota</taxon>
        <taxon>Metazoa</taxon>
        <taxon>Spiralia</taxon>
        <taxon>Lophotrochozoa</taxon>
        <taxon>Annelida</taxon>
        <taxon>Polychaeta</taxon>
        <taxon>Sedentaria</taxon>
        <taxon>Canalipalpata</taxon>
        <taxon>Sabellida</taxon>
        <taxon>Oweniida</taxon>
        <taxon>Oweniidae</taxon>
        <taxon>Owenia</taxon>
    </lineage>
</organism>
<comment type="subunit">
    <text evidence="4">Homodimer.</text>
</comment>
<evidence type="ECO:0000256" key="3">
    <source>
        <dbReference type="ARBA" id="ARBA00022679"/>
    </source>
</evidence>
<dbReference type="PANTHER" id="PTHR10488">
    <property type="entry name" value="GLYCINE AMIDINOTRANSFERASE, MITOCHONDRIAL"/>
    <property type="match status" value="1"/>
</dbReference>
<dbReference type="OrthoDB" id="10264242at2759"/>
<dbReference type="GO" id="GO:0006601">
    <property type="term" value="P:creatine biosynthetic process"/>
    <property type="evidence" value="ECO:0007669"/>
    <property type="project" value="UniProtKB-UniRule"/>
</dbReference>
<keyword evidence="3 4" id="KW-0808">Transferase</keyword>
<comment type="catalytic activity">
    <reaction evidence="4">
        <text>L-arginine + glycine = guanidinoacetate + L-ornithine</text>
        <dbReference type="Rhea" id="RHEA:13201"/>
        <dbReference type="ChEBI" id="CHEBI:32682"/>
        <dbReference type="ChEBI" id="CHEBI:46911"/>
        <dbReference type="ChEBI" id="CHEBI:57305"/>
        <dbReference type="ChEBI" id="CHEBI:57742"/>
        <dbReference type="EC" id="2.1.4.1"/>
    </reaction>
</comment>
<keyword evidence="6" id="KW-1185">Reference proteome</keyword>
<comment type="pathway">
    <text evidence="1 4">Amine and polyamine biosynthesis; creatine biosynthesis; creatine from L-arginine and glycine: step 1/2.</text>
</comment>
<dbReference type="Proteomes" id="UP000749559">
    <property type="component" value="Unassembled WGS sequence"/>
</dbReference>
<comment type="subcellular location">
    <subcellularLocation>
        <location evidence="4">Mitochondrion inner membrane</location>
    </subcellularLocation>
</comment>
<dbReference type="EC" id="2.1.4.1" evidence="4"/>
<dbReference type="PANTHER" id="PTHR10488:SF1">
    <property type="entry name" value="GLYCINE AMIDINOTRANSFERASE, MITOCHONDRIAL"/>
    <property type="match status" value="1"/>
</dbReference>
<protein>
    <recommendedName>
        <fullName evidence="4">Glycine amidinotransferase</fullName>
        <ecNumber evidence="4">2.1.4.1</ecNumber>
    </recommendedName>
    <alternativeName>
        <fullName evidence="4">L-arginine:glycine amidinotransferase</fullName>
    </alternativeName>
</protein>
<comment type="caution">
    <text evidence="5">The sequence shown here is derived from an EMBL/GenBank/DDBJ whole genome shotgun (WGS) entry which is preliminary data.</text>
</comment>
<sequence length="103" mass="11875">DDNLSHETGKRGPVWSWNEWDPLEEVIVGNVNGATVPPFTVEVKTNTHAKHWEFFRKHGGKSFPEAHLKKANAEIEEFCNILKHEGVEVKRPDYVDFSQVYQT</sequence>
<evidence type="ECO:0000256" key="1">
    <source>
        <dbReference type="ARBA" id="ARBA00004858"/>
    </source>
</evidence>
<dbReference type="UniPathway" id="UPA00104">
    <property type="reaction ID" value="UER00579"/>
</dbReference>
<dbReference type="AlphaFoldDB" id="A0A8J1TRA3"/>
<dbReference type="GO" id="GO:0005743">
    <property type="term" value="C:mitochondrial inner membrane"/>
    <property type="evidence" value="ECO:0007669"/>
    <property type="project" value="UniProtKB-SubCell"/>
</dbReference>
<dbReference type="SUPFAM" id="SSF55909">
    <property type="entry name" value="Pentein"/>
    <property type="match status" value="1"/>
</dbReference>
<evidence type="ECO:0000256" key="4">
    <source>
        <dbReference type="RuleBase" id="RU367092"/>
    </source>
</evidence>
<dbReference type="InterPro" id="IPR033195">
    <property type="entry name" value="AmidinoTrfase"/>
</dbReference>
<comment type="similarity">
    <text evidence="2 4">Belongs to the amidinotransferase family.</text>
</comment>
<name>A0A8J1TRA3_OWEFU</name>
<keyword evidence="4" id="KW-0999">Mitochondrion inner membrane</keyword>
<dbReference type="Gene3D" id="3.75.10.10">
    <property type="entry name" value="L-arginine/glycine Amidinotransferase, Chain A"/>
    <property type="match status" value="1"/>
</dbReference>
<evidence type="ECO:0000313" key="6">
    <source>
        <dbReference type="Proteomes" id="UP000749559"/>
    </source>
</evidence>
<dbReference type="GO" id="GO:0005758">
    <property type="term" value="C:mitochondrial intermembrane space"/>
    <property type="evidence" value="ECO:0007669"/>
    <property type="project" value="TreeGrafter"/>
</dbReference>
<evidence type="ECO:0000256" key="2">
    <source>
        <dbReference type="ARBA" id="ARBA00006943"/>
    </source>
</evidence>
<keyword evidence="4" id="KW-0496">Mitochondrion</keyword>
<feature type="non-terminal residue" evidence="5">
    <location>
        <position position="103"/>
    </location>
</feature>